<evidence type="ECO:0000313" key="3">
    <source>
        <dbReference type="Proteomes" id="UP000238762"/>
    </source>
</evidence>
<proteinExistence type="predicted"/>
<comment type="caution">
    <text evidence="2">The sequence shown here is derived from an EMBL/GenBank/DDBJ whole genome shotgun (WGS) entry which is preliminary data.</text>
</comment>
<accession>A0A2T1C4F2</accession>
<reference evidence="2 3" key="2">
    <citation type="submission" date="2018-03" db="EMBL/GenBank/DDBJ databases">
        <title>The ancient ancestry and fast evolution of plastids.</title>
        <authorList>
            <person name="Moore K.R."/>
            <person name="Magnabosco C."/>
            <person name="Momper L."/>
            <person name="Gold D.A."/>
            <person name="Bosak T."/>
            <person name="Fournier G.P."/>
        </authorList>
    </citation>
    <scope>NUCLEOTIDE SEQUENCE [LARGE SCALE GENOMIC DNA]</scope>
    <source>
        <strain evidence="2 3">CCAP 1448/3</strain>
    </source>
</reference>
<dbReference type="OrthoDB" id="9935649at2"/>
<name>A0A2T1C4F2_9CYAN</name>
<keyword evidence="3" id="KW-1185">Reference proteome</keyword>
<protein>
    <submittedName>
        <fullName evidence="2">Uncharacterized protein</fullName>
    </submittedName>
</protein>
<dbReference type="RefSeq" id="WP_106288464.1">
    <property type="nucleotide sequence ID" value="NZ_CAWNTC010000015.1"/>
</dbReference>
<evidence type="ECO:0000313" key="2">
    <source>
        <dbReference type="EMBL" id="PSB03162.1"/>
    </source>
</evidence>
<keyword evidence="1" id="KW-0732">Signal</keyword>
<sequence length="176" mass="18245">MNSKKQIKALVALATLISTSAISNAAFAGDAKVYPGSQCYLANPTSSNLGSIQLFGGQVINVSNFTVEVNCPVVRDITGGTENGKVGPTALVHVYNNNAASTTIECDLRAYGVNQLGPTGAQFQRLTKVVNGGAPGTPGKSSLFFDGRVQQTPGGAYEIRCNLPARTGVGTYTVTE</sequence>
<evidence type="ECO:0000256" key="1">
    <source>
        <dbReference type="SAM" id="SignalP"/>
    </source>
</evidence>
<dbReference type="EMBL" id="PVWJ01000039">
    <property type="protein sequence ID" value="PSB03162.1"/>
    <property type="molecule type" value="Genomic_DNA"/>
</dbReference>
<reference evidence="2 3" key="1">
    <citation type="submission" date="2018-02" db="EMBL/GenBank/DDBJ databases">
        <authorList>
            <person name="Cohen D.B."/>
            <person name="Kent A.D."/>
        </authorList>
    </citation>
    <scope>NUCLEOTIDE SEQUENCE [LARGE SCALE GENOMIC DNA]</scope>
    <source>
        <strain evidence="2 3">CCAP 1448/3</strain>
    </source>
</reference>
<gene>
    <name evidence="2" type="ORF">C7B64_09785</name>
</gene>
<organism evidence="2 3">
    <name type="scientific">Merismopedia glauca CCAP 1448/3</name>
    <dbReference type="NCBI Taxonomy" id="1296344"/>
    <lineage>
        <taxon>Bacteria</taxon>
        <taxon>Bacillati</taxon>
        <taxon>Cyanobacteriota</taxon>
        <taxon>Cyanophyceae</taxon>
        <taxon>Synechococcales</taxon>
        <taxon>Merismopediaceae</taxon>
        <taxon>Merismopedia</taxon>
    </lineage>
</organism>
<feature type="signal peptide" evidence="1">
    <location>
        <begin position="1"/>
        <end position="25"/>
    </location>
</feature>
<feature type="chain" id="PRO_5015443451" evidence="1">
    <location>
        <begin position="26"/>
        <end position="176"/>
    </location>
</feature>
<dbReference type="Proteomes" id="UP000238762">
    <property type="component" value="Unassembled WGS sequence"/>
</dbReference>
<dbReference type="AlphaFoldDB" id="A0A2T1C4F2"/>